<proteinExistence type="predicted"/>
<dbReference type="EMBL" id="PYDT01000002">
    <property type="protein sequence ID" value="THU68508.1"/>
    <property type="molecule type" value="Genomic_DNA"/>
</dbReference>
<dbReference type="InterPro" id="IPR053283">
    <property type="entry name" value="TUNICAMYCIN_INDUCED_1"/>
</dbReference>
<evidence type="ECO:0000313" key="2">
    <source>
        <dbReference type="EMBL" id="THU68508.1"/>
    </source>
</evidence>
<comment type="caution">
    <text evidence="2">The sequence shown here is derived from an EMBL/GenBank/DDBJ whole genome shotgun (WGS) entry which is preliminary data.</text>
</comment>
<keyword evidence="3" id="KW-1185">Reference proteome</keyword>
<feature type="transmembrane region" description="Helical" evidence="1">
    <location>
        <begin position="78"/>
        <end position="96"/>
    </location>
</feature>
<keyword evidence="1" id="KW-0472">Membrane</keyword>
<accession>A0A4S8K1F1</accession>
<dbReference type="PANTHER" id="PTHR34454">
    <property type="entry name" value="TUNICAMYCIN INDUCED PROTEIN"/>
    <property type="match status" value="1"/>
</dbReference>
<evidence type="ECO:0000313" key="3">
    <source>
        <dbReference type="Proteomes" id="UP000317650"/>
    </source>
</evidence>
<keyword evidence="1" id="KW-0812">Transmembrane</keyword>
<organism evidence="2 3">
    <name type="scientific">Musa balbisiana</name>
    <name type="common">Banana</name>
    <dbReference type="NCBI Taxonomy" id="52838"/>
    <lineage>
        <taxon>Eukaryota</taxon>
        <taxon>Viridiplantae</taxon>
        <taxon>Streptophyta</taxon>
        <taxon>Embryophyta</taxon>
        <taxon>Tracheophyta</taxon>
        <taxon>Spermatophyta</taxon>
        <taxon>Magnoliopsida</taxon>
        <taxon>Liliopsida</taxon>
        <taxon>Zingiberales</taxon>
        <taxon>Musaceae</taxon>
        <taxon>Musa</taxon>
    </lineage>
</organism>
<name>A0A4S8K1F1_MUSBA</name>
<reference evidence="2 3" key="1">
    <citation type="journal article" date="2019" name="Nat. Plants">
        <title>Genome sequencing of Musa balbisiana reveals subgenome evolution and function divergence in polyploid bananas.</title>
        <authorList>
            <person name="Yao X."/>
        </authorList>
    </citation>
    <scope>NUCLEOTIDE SEQUENCE [LARGE SCALE GENOMIC DNA]</scope>
    <source>
        <strain evidence="3">cv. DH-PKW</strain>
        <tissue evidence="2">Leaves</tissue>
    </source>
</reference>
<dbReference type="PANTHER" id="PTHR34454:SF2">
    <property type="entry name" value="PROTEIN TUNICAMYCIN INDUCED 1"/>
    <property type="match status" value="1"/>
</dbReference>
<dbReference type="AlphaFoldDB" id="A0A4S8K1F1"/>
<dbReference type="Proteomes" id="UP000317650">
    <property type="component" value="Chromosome 8"/>
</dbReference>
<keyword evidence="1" id="KW-1133">Transmembrane helix</keyword>
<gene>
    <name evidence="2" type="ORF">C4D60_Mb08t04620</name>
</gene>
<evidence type="ECO:0000256" key="1">
    <source>
        <dbReference type="SAM" id="Phobius"/>
    </source>
</evidence>
<sequence>MPSRRPLRKTVTLSRPCHNKWSLGSHHSLASQSSYPRHTEPFKPHPNRPPFYRKNSIFLLLFVSFLEFLRRSMGTRSLLLVGFLNLVMVGVSNALISSNPSTHRAISNLRDAVVKGLGIHAEGVEVSGFDMRDVRVGQSVAYEFDIEIDKKVIPIKLSEDVRRWDSVDLTIFREDGEGGGDATGLVRMERRPDSMVPPVLSPFQLAGPLELWIQDGDDMRLFLPHDVEAGALKKVILSDGAVVTVKGARSVSLRRPLELPLPFPLNRTHHSGHQDASGLLATAEAVRRAAGSKGQPLLSLRIVGPTSLTSSPSTSPHDKLKLRRLAPGLVELSSRSIPTIAVQKPTLWPLTSLNGSGSNVQGFEEMLASVLGPKGKEEGSFQLLRAEVSARNYIRTGFTLVENISDDEVDWSGFPEWMTRPEKAMTQFEVLARMEENGEVVPERIAVVKPVQVADSELESVATGNSTMSGASIVHPPPSYFTL</sequence>
<protein>
    <submittedName>
        <fullName evidence="2">Uncharacterized protein</fullName>
    </submittedName>
</protein>